<evidence type="ECO:0000313" key="2">
    <source>
        <dbReference type="EMBL" id="MCS5709641.1"/>
    </source>
</evidence>
<dbReference type="Proteomes" id="UP000051494">
    <property type="component" value="Unassembled WGS sequence"/>
</dbReference>
<dbReference type="Gene3D" id="1.20.5.3310">
    <property type="match status" value="1"/>
</dbReference>
<name>A0A0Q9YE27_9GAMM</name>
<protein>
    <submittedName>
        <fullName evidence="1">Sec-independent translocase</fullName>
    </submittedName>
</protein>
<accession>A0A0Q9YE27</accession>
<gene>
    <name evidence="1" type="ORF">CC99x_01206</name>
    <name evidence="2" type="ORF">CC99x_012115</name>
</gene>
<dbReference type="EMBL" id="LKHV02000001">
    <property type="protein sequence ID" value="MCS5709641.1"/>
    <property type="molecule type" value="Genomic_DNA"/>
</dbReference>
<proteinExistence type="predicted"/>
<sequence length="59" mass="6477">MGQIGFGEILIIVIVAICVLKPDQLQSISFMLGKLWGKTNKQLKTLKAELKQTIDPPAP</sequence>
<comment type="caution">
    <text evidence="1">The sequence shown here is derived from an EMBL/GenBank/DDBJ whole genome shotgun (WGS) entry which is preliminary data.</text>
</comment>
<dbReference type="RefSeq" id="WP_057624316.1">
    <property type="nucleotide sequence ID" value="NZ_LKHV02000001.1"/>
</dbReference>
<reference evidence="2" key="3">
    <citation type="submission" date="2021-06" db="EMBL/GenBank/DDBJ databases">
        <title>Genomic Description and Analysis of Intracellular Bacteria, Candidatus Berkiella cookevillensis and Candidatus Berkiella aquae.</title>
        <authorList>
            <person name="Kidane D.T."/>
            <person name="Mehari Y.T."/>
            <person name="Rice F.C."/>
            <person name="Arivett B.A."/>
            <person name="Farone A.L."/>
            <person name="Berk S.G."/>
            <person name="Farone M.B."/>
        </authorList>
    </citation>
    <scope>NUCLEOTIDE SEQUENCE</scope>
    <source>
        <strain evidence="2">CC99</strain>
    </source>
</reference>
<dbReference type="STRING" id="437022.CC99x_01206"/>
<dbReference type="EMBL" id="LKHV01000005">
    <property type="protein sequence ID" value="KRG18725.1"/>
    <property type="molecule type" value="Genomic_DNA"/>
</dbReference>
<evidence type="ECO:0000313" key="3">
    <source>
        <dbReference type="Proteomes" id="UP000051494"/>
    </source>
</evidence>
<reference evidence="2" key="2">
    <citation type="journal article" date="2016" name="Genome Announc.">
        <title>Draft Genome Sequences of Two Novel Amoeba-Resistant Intranuclear Bacteria, 'Candidatus Berkiella cookevillensis' and 'Candidatus Berkiella aquae'.</title>
        <authorList>
            <person name="Mehari Y.T."/>
            <person name="Arivett B.A."/>
            <person name="Farone A.L."/>
            <person name="Gunderson J.H."/>
            <person name="Farone M.B."/>
        </authorList>
    </citation>
    <scope>NUCLEOTIDE SEQUENCE</scope>
    <source>
        <strain evidence="2">CC99</strain>
    </source>
</reference>
<dbReference type="AlphaFoldDB" id="A0A0Q9YE27"/>
<organism evidence="1">
    <name type="scientific">Candidatus Berkiella cookevillensis</name>
    <dbReference type="NCBI Taxonomy" id="437022"/>
    <lineage>
        <taxon>Bacteria</taxon>
        <taxon>Pseudomonadati</taxon>
        <taxon>Pseudomonadota</taxon>
        <taxon>Gammaproteobacteria</taxon>
        <taxon>Candidatus Berkiellales</taxon>
        <taxon>Candidatus Berkiellaceae</taxon>
        <taxon>Candidatus Berkiella</taxon>
    </lineage>
</organism>
<evidence type="ECO:0000313" key="1">
    <source>
        <dbReference type="EMBL" id="KRG18725.1"/>
    </source>
</evidence>
<reference evidence="1" key="1">
    <citation type="submission" date="2015-09" db="EMBL/GenBank/DDBJ databases">
        <title>Draft Genome Sequences of Two Novel Amoeba-resistant Intranuclear Bacteria, Candidatus Berkiella cookevillensis and Candidatus Berkiella aquae.</title>
        <authorList>
            <person name="Mehari Y.T."/>
            <person name="Arivett B.A."/>
            <person name="Farone A.L."/>
            <person name="Gunderson J.H."/>
            <person name="Farone M.B."/>
        </authorList>
    </citation>
    <scope>NUCLEOTIDE SEQUENCE [LARGE SCALE GENOMIC DNA]</scope>
    <source>
        <strain evidence="1">CC99</strain>
    </source>
</reference>
<keyword evidence="3" id="KW-1185">Reference proteome</keyword>